<feature type="region of interest" description="Disordered" evidence="5">
    <location>
        <begin position="70"/>
        <end position="107"/>
    </location>
</feature>
<feature type="domain" description="Ubiquitin-like protease family profile" evidence="6">
    <location>
        <begin position="279"/>
        <end position="417"/>
    </location>
</feature>
<dbReference type="GO" id="GO:0008234">
    <property type="term" value="F:cysteine-type peptidase activity"/>
    <property type="evidence" value="ECO:0007669"/>
    <property type="project" value="UniProtKB-KW"/>
</dbReference>
<dbReference type="GO" id="GO:0016926">
    <property type="term" value="P:protein desumoylation"/>
    <property type="evidence" value="ECO:0007669"/>
    <property type="project" value="UniProtKB-ARBA"/>
</dbReference>
<dbReference type="InterPro" id="IPR003653">
    <property type="entry name" value="Peptidase_C48_C"/>
</dbReference>
<dbReference type="Pfam" id="PF02902">
    <property type="entry name" value="Peptidase_C48"/>
    <property type="match status" value="1"/>
</dbReference>
<dbReference type="SUPFAM" id="SSF54001">
    <property type="entry name" value="Cysteine proteinases"/>
    <property type="match status" value="1"/>
</dbReference>
<protein>
    <submittedName>
        <fullName evidence="7">SENP2</fullName>
        <ecNumber evidence="7">3.4.22.68</ecNumber>
    </submittedName>
</protein>
<comment type="similarity">
    <text evidence="1">Belongs to the peptidase C48 family.</text>
</comment>
<dbReference type="AlphaFoldDB" id="A0A6J8C9X5"/>
<dbReference type="PANTHER" id="PTHR46915">
    <property type="entry name" value="UBIQUITIN-LIKE PROTEASE 4-RELATED"/>
    <property type="match status" value="1"/>
</dbReference>
<organism evidence="7 8">
    <name type="scientific">Mytilus coruscus</name>
    <name type="common">Sea mussel</name>
    <dbReference type="NCBI Taxonomy" id="42192"/>
    <lineage>
        <taxon>Eukaryota</taxon>
        <taxon>Metazoa</taxon>
        <taxon>Spiralia</taxon>
        <taxon>Lophotrochozoa</taxon>
        <taxon>Mollusca</taxon>
        <taxon>Bivalvia</taxon>
        <taxon>Autobranchia</taxon>
        <taxon>Pteriomorphia</taxon>
        <taxon>Mytilida</taxon>
        <taxon>Mytiloidea</taxon>
        <taxon>Mytilidae</taxon>
        <taxon>Mytilinae</taxon>
        <taxon>Mytilus</taxon>
    </lineage>
</organism>
<name>A0A6J8C9X5_MYTCO</name>
<dbReference type="InterPro" id="IPR038765">
    <property type="entry name" value="Papain-like_cys_pep_sf"/>
</dbReference>
<dbReference type="InterPro" id="IPR011011">
    <property type="entry name" value="Znf_FYVE_PHD"/>
</dbReference>
<gene>
    <name evidence="7" type="ORF">MCOR_26820</name>
</gene>
<evidence type="ECO:0000313" key="8">
    <source>
        <dbReference type="Proteomes" id="UP000507470"/>
    </source>
</evidence>
<dbReference type="SUPFAM" id="SSF57903">
    <property type="entry name" value="FYVE/PHD zinc finger"/>
    <property type="match status" value="1"/>
</dbReference>
<dbReference type="InterPro" id="IPR013083">
    <property type="entry name" value="Znf_RING/FYVE/PHD"/>
</dbReference>
<evidence type="ECO:0000313" key="7">
    <source>
        <dbReference type="EMBL" id="CAC5391840.1"/>
    </source>
</evidence>
<feature type="compositionally biased region" description="Low complexity" evidence="5">
    <location>
        <begin position="78"/>
        <end position="88"/>
    </location>
</feature>
<keyword evidence="3 7" id="KW-0378">Hydrolase</keyword>
<dbReference type="Gene3D" id="3.30.40.10">
    <property type="entry name" value="Zinc/RING finger domain, C3HC4 (zinc finger)"/>
    <property type="match status" value="1"/>
</dbReference>
<dbReference type="GO" id="GO:0006508">
    <property type="term" value="P:proteolysis"/>
    <property type="evidence" value="ECO:0007669"/>
    <property type="project" value="UniProtKB-KW"/>
</dbReference>
<dbReference type="Proteomes" id="UP000507470">
    <property type="component" value="Unassembled WGS sequence"/>
</dbReference>
<evidence type="ECO:0000256" key="2">
    <source>
        <dbReference type="ARBA" id="ARBA00022670"/>
    </source>
</evidence>
<dbReference type="EC" id="3.4.22.68" evidence="7"/>
<evidence type="ECO:0000256" key="1">
    <source>
        <dbReference type="ARBA" id="ARBA00005234"/>
    </source>
</evidence>
<keyword evidence="2" id="KW-0645">Protease</keyword>
<dbReference type="OrthoDB" id="442460at2759"/>
<reference evidence="7 8" key="1">
    <citation type="submission" date="2020-06" db="EMBL/GenBank/DDBJ databases">
        <authorList>
            <person name="Li R."/>
            <person name="Bekaert M."/>
        </authorList>
    </citation>
    <scope>NUCLEOTIDE SEQUENCE [LARGE SCALE GENOMIC DNA]</scope>
    <source>
        <strain evidence="8">wild</strain>
    </source>
</reference>
<keyword evidence="8" id="KW-1185">Reference proteome</keyword>
<proteinExistence type="inferred from homology"/>
<sequence>MIAFKIKQPVHQGESTAAVCQLDPIDVKLFNGNLLCFSEEGETIFGGAIMVMMISNLHGGHMTSTFSHQMTEEITKEPSCSTSSPSSSHQNQFSEKEPSCSTSSTGSSQESVFTKFIAEGTDNIGAARLLLLEVARQEIVDGFLQVLFVSGFLQRKICQFIEGVRQADSNIYTTTVAPYPQQTAFHEAPLSIMWVTVKGSNTPNHVVPLQSTGRAKLIQWCTIQEESLMVQCGNCNSWAHPECYGIIGTIFTQDSQVPFYCCKPESGMERIVILEINEHQLTMEDLISLQPKHWFTNWLIDFFIGSTSVNENTWFHCFPSVLWETLRKNNRLQIEKYQRLFKSALEKPVLVFPIVQSQEITIIDSLQAADVEAYDDHCKKINRFIQEDIKNVKIAVVPQQQNGSDCGPFTMHYLNQLFTKVDEAEDIKEFVLMMTNLKPKAGNYIRRKFKEQLLHLQQ</sequence>
<keyword evidence="4" id="KW-0788">Thiol protease</keyword>
<accession>A0A6J8C9X5</accession>
<evidence type="ECO:0000256" key="4">
    <source>
        <dbReference type="ARBA" id="ARBA00022807"/>
    </source>
</evidence>
<dbReference type="Gene3D" id="3.40.395.10">
    <property type="entry name" value="Adenoviral Proteinase, Chain A"/>
    <property type="match status" value="1"/>
</dbReference>
<dbReference type="PANTHER" id="PTHR46915:SF2">
    <property type="entry name" value="UBIQUITIN-LIKE PROTEASE 4"/>
    <property type="match status" value="1"/>
</dbReference>
<evidence type="ECO:0000256" key="5">
    <source>
        <dbReference type="SAM" id="MobiDB-lite"/>
    </source>
</evidence>
<dbReference type="PROSITE" id="PS50600">
    <property type="entry name" value="ULP_PROTEASE"/>
    <property type="match status" value="1"/>
</dbReference>
<evidence type="ECO:0000256" key="3">
    <source>
        <dbReference type="ARBA" id="ARBA00022801"/>
    </source>
</evidence>
<evidence type="ECO:0000259" key="6">
    <source>
        <dbReference type="PROSITE" id="PS50600"/>
    </source>
</evidence>
<dbReference type="EMBL" id="CACVKT020004840">
    <property type="protein sequence ID" value="CAC5391840.1"/>
    <property type="molecule type" value="Genomic_DNA"/>
</dbReference>